<keyword evidence="3" id="KW-1185">Reference proteome</keyword>
<evidence type="ECO:0000313" key="2">
    <source>
        <dbReference type="EMBL" id="TNN60104.1"/>
    </source>
</evidence>
<proteinExistence type="predicted"/>
<comment type="caution">
    <text evidence="2">The sequence shown here is derived from an EMBL/GenBank/DDBJ whole genome shotgun (WGS) entry which is preliminary data.</text>
</comment>
<protein>
    <submittedName>
        <fullName evidence="2">Uncharacterized protein</fullName>
    </submittedName>
</protein>
<accession>A0A4Z2H5J6</accession>
<feature type="region of interest" description="Disordered" evidence="1">
    <location>
        <begin position="45"/>
        <end position="82"/>
    </location>
</feature>
<name>A0A4Z2H5J6_9TELE</name>
<sequence>MRTLMAGSLAVQVVIGFVGLHYDGYTLLFLPPSITPHGGCNKPAGLCGAEGPSQPPRRTGTDSLSFDHKGGASSPSPWADPAHAIVPRLEEAASPLGPGFDTEKVALCFDSFQTVMERERKERGGKREGKREWGEVGVAQ</sequence>
<dbReference type="AlphaFoldDB" id="A0A4Z2H5J6"/>
<feature type="compositionally biased region" description="Basic and acidic residues" evidence="1">
    <location>
        <begin position="117"/>
        <end position="134"/>
    </location>
</feature>
<reference evidence="2 3" key="1">
    <citation type="submission" date="2019-03" db="EMBL/GenBank/DDBJ databases">
        <title>First draft genome of Liparis tanakae, snailfish: a comprehensive survey of snailfish specific genes.</title>
        <authorList>
            <person name="Kim W."/>
            <person name="Song I."/>
            <person name="Jeong J.-H."/>
            <person name="Kim D."/>
            <person name="Kim S."/>
            <person name="Ryu S."/>
            <person name="Song J.Y."/>
            <person name="Lee S.K."/>
        </authorList>
    </citation>
    <scope>NUCLEOTIDE SEQUENCE [LARGE SCALE GENOMIC DNA]</scope>
    <source>
        <tissue evidence="2">Muscle</tissue>
    </source>
</reference>
<dbReference type="Proteomes" id="UP000314294">
    <property type="component" value="Unassembled WGS sequence"/>
</dbReference>
<gene>
    <name evidence="2" type="ORF">EYF80_029656</name>
</gene>
<evidence type="ECO:0000256" key="1">
    <source>
        <dbReference type="SAM" id="MobiDB-lite"/>
    </source>
</evidence>
<feature type="region of interest" description="Disordered" evidence="1">
    <location>
        <begin position="117"/>
        <end position="140"/>
    </location>
</feature>
<dbReference type="EMBL" id="SRLO01000340">
    <property type="protein sequence ID" value="TNN60104.1"/>
    <property type="molecule type" value="Genomic_DNA"/>
</dbReference>
<organism evidence="2 3">
    <name type="scientific">Liparis tanakae</name>
    <name type="common">Tanaka's snailfish</name>
    <dbReference type="NCBI Taxonomy" id="230148"/>
    <lineage>
        <taxon>Eukaryota</taxon>
        <taxon>Metazoa</taxon>
        <taxon>Chordata</taxon>
        <taxon>Craniata</taxon>
        <taxon>Vertebrata</taxon>
        <taxon>Euteleostomi</taxon>
        <taxon>Actinopterygii</taxon>
        <taxon>Neopterygii</taxon>
        <taxon>Teleostei</taxon>
        <taxon>Neoteleostei</taxon>
        <taxon>Acanthomorphata</taxon>
        <taxon>Eupercaria</taxon>
        <taxon>Perciformes</taxon>
        <taxon>Cottioidei</taxon>
        <taxon>Cottales</taxon>
        <taxon>Liparidae</taxon>
        <taxon>Liparis</taxon>
    </lineage>
</organism>
<evidence type="ECO:0000313" key="3">
    <source>
        <dbReference type="Proteomes" id="UP000314294"/>
    </source>
</evidence>